<dbReference type="Gene3D" id="3.40.50.1100">
    <property type="match status" value="2"/>
</dbReference>
<keyword evidence="3" id="KW-0456">Lyase</keyword>
<evidence type="ECO:0000313" key="7">
    <source>
        <dbReference type="EMBL" id="CAB3245696.1"/>
    </source>
</evidence>
<dbReference type="GO" id="GO:0006567">
    <property type="term" value="P:L-threonine catabolic process"/>
    <property type="evidence" value="ECO:0007669"/>
    <property type="project" value="TreeGrafter"/>
</dbReference>
<dbReference type="PANTHER" id="PTHR48078">
    <property type="entry name" value="THREONINE DEHYDRATASE, MITOCHONDRIAL-RELATED"/>
    <property type="match status" value="1"/>
</dbReference>
<dbReference type="GO" id="GO:0004794">
    <property type="term" value="F:threonine deaminase activity"/>
    <property type="evidence" value="ECO:0007669"/>
    <property type="project" value="TreeGrafter"/>
</dbReference>
<comment type="caution">
    <text evidence="7">The sequence shown here is derived from an EMBL/GenBank/DDBJ whole genome shotgun (WGS) entry which is preliminary data.</text>
</comment>
<evidence type="ECO:0000256" key="1">
    <source>
        <dbReference type="ARBA" id="ARBA00001933"/>
    </source>
</evidence>
<keyword evidence="2" id="KW-0663">Pyridoxal phosphate</keyword>
<accession>A0A8S1AI77</accession>
<keyword evidence="8" id="KW-1185">Reference proteome</keyword>
<dbReference type="AlphaFoldDB" id="A0A8S1AI77"/>
<dbReference type="GO" id="GO:0006565">
    <property type="term" value="P:L-serine catabolic process"/>
    <property type="evidence" value="ECO:0007669"/>
    <property type="project" value="TreeGrafter"/>
</dbReference>
<dbReference type="Pfam" id="PF00291">
    <property type="entry name" value="PALP"/>
    <property type="match status" value="1"/>
</dbReference>
<dbReference type="PANTHER" id="PTHR48078:SF19">
    <property type="entry name" value="ACT DOMAIN-CONTAINING PROTEIN"/>
    <property type="match status" value="1"/>
</dbReference>
<dbReference type="OrthoDB" id="4418812at2759"/>
<dbReference type="SUPFAM" id="SSF53686">
    <property type="entry name" value="Tryptophan synthase beta subunit-like PLP-dependent enzymes"/>
    <property type="match status" value="1"/>
</dbReference>
<dbReference type="InterPro" id="IPR036052">
    <property type="entry name" value="TrpB-like_PALP_sf"/>
</dbReference>
<proteinExistence type="predicted"/>
<feature type="domain" description="Tryptophan synthase beta chain-like PALP" evidence="6">
    <location>
        <begin position="76"/>
        <end position="365"/>
    </location>
</feature>
<evidence type="ECO:0000256" key="3">
    <source>
        <dbReference type="ARBA" id="ARBA00023239"/>
    </source>
</evidence>
<evidence type="ECO:0000256" key="5">
    <source>
        <dbReference type="ARBA" id="ARBA00042605"/>
    </source>
</evidence>
<dbReference type="Proteomes" id="UP000494106">
    <property type="component" value="Unassembled WGS sequence"/>
</dbReference>
<dbReference type="InterPro" id="IPR050147">
    <property type="entry name" value="Ser/Thr_Dehydratase"/>
</dbReference>
<evidence type="ECO:0000259" key="6">
    <source>
        <dbReference type="Pfam" id="PF00291"/>
    </source>
</evidence>
<gene>
    <name evidence="7" type="ORF">APLA_LOCUS10553</name>
</gene>
<evidence type="ECO:0000256" key="2">
    <source>
        <dbReference type="ARBA" id="ARBA00022898"/>
    </source>
</evidence>
<sequence>MPKKPYAPPVPPECGKASLGLPPSVLAKREICDKKNTGCPTQVPYTARVDYDHWCDPNQPKSVIYKDVVKAHSVIKETIQNTPLLMPKSKNLFDMELYLKIETLHESGSFHERSAIYAIYMLSDEERADGVYTASIGNWGMALAHVGKKKGIKVTVVLPIKTSVDAVRRTQDYGAKVVISGQNLEEARIEAFNLIKQHGAGTYINGYDHPHVIAGAGSIGIELMEQLPNIDAILIPVGGGGLLAGIATVVKTLKPDTLIYGVESYESCCFFKAMDNEKPYATECSITAPLAVPTAGYNAFHTARSLIDKMVLVHSNWMNQVILRMAEEERYIVEVSGAVALAALFAKPYIVPELRDKRVVCIVTGANIACIPLSRALEHGLAVEGRSVSIKISLPNDNTKEYYKVLKIIANVGCNIIHYDSDNVWSTEDDLFKSYMTVMCSTRGLQHSCTLKRVMEKLFPNKCQFADVPFCGTTKCPCFPKLWPL</sequence>
<protein>
    <recommendedName>
        <fullName evidence="4">L-serine deaminase</fullName>
    </recommendedName>
    <alternativeName>
        <fullName evidence="5">L-threonine dehydratase</fullName>
    </alternativeName>
</protein>
<organism evidence="7 8">
    <name type="scientific">Arctia plantaginis</name>
    <name type="common">Wood tiger moth</name>
    <name type="synonym">Phalaena plantaginis</name>
    <dbReference type="NCBI Taxonomy" id="874455"/>
    <lineage>
        <taxon>Eukaryota</taxon>
        <taxon>Metazoa</taxon>
        <taxon>Ecdysozoa</taxon>
        <taxon>Arthropoda</taxon>
        <taxon>Hexapoda</taxon>
        <taxon>Insecta</taxon>
        <taxon>Pterygota</taxon>
        <taxon>Neoptera</taxon>
        <taxon>Endopterygota</taxon>
        <taxon>Lepidoptera</taxon>
        <taxon>Glossata</taxon>
        <taxon>Ditrysia</taxon>
        <taxon>Noctuoidea</taxon>
        <taxon>Erebidae</taxon>
        <taxon>Arctiinae</taxon>
        <taxon>Arctia</taxon>
    </lineage>
</organism>
<dbReference type="EMBL" id="CADEBC010000525">
    <property type="protein sequence ID" value="CAB3245696.1"/>
    <property type="molecule type" value="Genomic_DNA"/>
</dbReference>
<evidence type="ECO:0000313" key="8">
    <source>
        <dbReference type="Proteomes" id="UP000494106"/>
    </source>
</evidence>
<evidence type="ECO:0000256" key="4">
    <source>
        <dbReference type="ARBA" id="ARBA00041766"/>
    </source>
</evidence>
<comment type="cofactor">
    <cofactor evidence="1">
        <name>pyridoxal 5'-phosphate</name>
        <dbReference type="ChEBI" id="CHEBI:597326"/>
    </cofactor>
</comment>
<dbReference type="InterPro" id="IPR001926">
    <property type="entry name" value="TrpB-like_PALP"/>
</dbReference>
<reference evidence="7 8" key="1">
    <citation type="submission" date="2020-04" db="EMBL/GenBank/DDBJ databases">
        <authorList>
            <person name="Wallbank WR R."/>
            <person name="Pardo Diaz C."/>
            <person name="Kozak K."/>
            <person name="Martin S."/>
            <person name="Jiggins C."/>
            <person name="Moest M."/>
            <person name="Warren A I."/>
            <person name="Byers J.R.P. K."/>
            <person name="Montejo-Kovacevich G."/>
            <person name="Yen C E."/>
        </authorList>
    </citation>
    <scope>NUCLEOTIDE SEQUENCE [LARGE SCALE GENOMIC DNA]</scope>
</reference>
<dbReference type="GO" id="GO:0009097">
    <property type="term" value="P:isoleucine biosynthetic process"/>
    <property type="evidence" value="ECO:0007669"/>
    <property type="project" value="TreeGrafter"/>
</dbReference>
<dbReference type="GO" id="GO:0003941">
    <property type="term" value="F:L-serine ammonia-lyase activity"/>
    <property type="evidence" value="ECO:0007669"/>
    <property type="project" value="TreeGrafter"/>
</dbReference>
<name>A0A8S1AI77_ARCPL</name>